<keyword evidence="2 3" id="KW-0472">Membrane</keyword>
<keyword evidence="3" id="KW-0812">Transmembrane</keyword>
<gene>
    <name evidence="4" type="ORF">SAMN05444398_101394</name>
</gene>
<dbReference type="OrthoDB" id="9803495at2"/>
<feature type="transmembrane region" description="Helical" evidence="3">
    <location>
        <begin position="92"/>
        <end position="110"/>
    </location>
</feature>
<reference evidence="4 5" key="1">
    <citation type="submission" date="2016-11" db="EMBL/GenBank/DDBJ databases">
        <authorList>
            <person name="Jaros S."/>
            <person name="Januszkiewicz K."/>
            <person name="Wedrychowicz H."/>
        </authorList>
    </citation>
    <scope>NUCLEOTIDE SEQUENCE [LARGE SCALE GENOMIC DNA]</scope>
    <source>
        <strain evidence="4 5">DSM 29589</strain>
    </source>
</reference>
<dbReference type="PIRSF" id="PIRSF016661">
    <property type="entry name" value="BioY"/>
    <property type="match status" value="1"/>
</dbReference>
<dbReference type="Pfam" id="PF02632">
    <property type="entry name" value="BioY"/>
    <property type="match status" value="1"/>
</dbReference>
<evidence type="ECO:0000256" key="1">
    <source>
        <dbReference type="ARBA" id="ARBA00010692"/>
    </source>
</evidence>
<dbReference type="InterPro" id="IPR003784">
    <property type="entry name" value="BioY"/>
</dbReference>
<dbReference type="Gene3D" id="1.10.1760.20">
    <property type="match status" value="1"/>
</dbReference>
<dbReference type="RefSeq" id="WP_073032097.1">
    <property type="nucleotide sequence ID" value="NZ_BMLR01000001.1"/>
</dbReference>
<comment type="subcellular location">
    <subcellularLocation>
        <location evidence="2">Cell membrane</location>
        <topology evidence="2">Multi-pass membrane protein</topology>
    </subcellularLocation>
</comment>
<dbReference type="PANTHER" id="PTHR34295">
    <property type="entry name" value="BIOTIN TRANSPORTER BIOY"/>
    <property type="match status" value="1"/>
</dbReference>
<evidence type="ECO:0000256" key="2">
    <source>
        <dbReference type="PIRNR" id="PIRNR016661"/>
    </source>
</evidence>
<protein>
    <recommendedName>
        <fullName evidence="2">Biotin transporter</fullName>
    </recommendedName>
</protein>
<accession>A0A1M6XER4</accession>
<keyword evidence="2" id="KW-1003">Cell membrane</keyword>
<evidence type="ECO:0000313" key="5">
    <source>
        <dbReference type="Proteomes" id="UP000183974"/>
    </source>
</evidence>
<feature type="transmembrane region" description="Helical" evidence="3">
    <location>
        <begin position="51"/>
        <end position="72"/>
    </location>
</feature>
<dbReference type="EMBL" id="FRBR01000001">
    <property type="protein sequence ID" value="SHL04295.1"/>
    <property type="molecule type" value="Genomic_DNA"/>
</dbReference>
<feature type="transmembrane region" description="Helical" evidence="3">
    <location>
        <begin position="157"/>
        <end position="180"/>
    </location>
</feature>
<keyword evidence="5" id="KW-1185">Reference proteome</keyword>
<dbReference type="AlphaFoldDB" id="A0A1M6XER4"/>
<dbReference type="Proteomes" id="UP000183974">
    <property type="component" value="Unassembled WGS sequence"/>
</dbReference>
<keyword evidence="2" id="KW-0813">Transport</keyword>
<feature type="transmembrane region" description="Helical" evidence="3">
    <location>
        <begin position="122"/>
        <end position="145"/>
    </location>
</feature>
<comment type="similarity">
    <text evidence="1 2">Belongs to the BioY family.</text>
</comment>
<feature type="transmembrane region" description="Helical" evidence="3">
    <location>
        <begin position="20"/>
        <end position="39"/>
    </location>
</feature>
<dbReference type="GO" id="GO:0005886">
    <property type="term" value="C:plasma membrane"/>
    <property type="evidence" value="ECO:0007669"/>
    <property type="project" value="UniProtKB-SubCell"/>
</dbReference>
<proteinExistence type="inferred from homology"/>
<evidence type="ECO:0000313" key="4">
    <source>
        <dbReference type="EMBL" id="SHL04295.1"/>
    </source>
</evidence>
<keyword evidence="3" id="KW-1133">Transmembrane helix</keyword>
<sequence>MSQDRVLSKAVLGRQTLLNTVGLILGGSLFVALAAQVSVPMYPVPMTLQTLAILIVGLTYGARLGALTLLAYLAEGAMGLPVFAGGGNGASLVGPTAGFLFGFVPMAYLAGLAAEKGLARGLVGTTVVGAVVTLLVFVPGVAWLSTFIGFETAVQAGMLPFLLGMVVKSAIAAMVVRGGWKAVEAYRAKG</sequence>
<name>A0A1M6XER4_9RHOB</name>
<dbReference type="GO" id="GO:0015225">
    <property type="term" value="F:biotin transmembrane transporter activity"/>
    <property type="evidence" value="ECO:0007669"/>
    <property type="project" value="UniProtKB-UniRule"/>
</dbReference>
<dbReference type="PANTHER" id="PTHR34295:SF1">
    <property type="entry name" value="BIOTIN TRANSPORTER BIOY"/>
    <property type="match status" value="1"/>
</dbReference>
<organism evidence="4 5">
    <name type="scientific">Roseovarius pacificus</name>
    <dbReference type="NCBI Taxonomy" id="337701"/>
    <lineage>
        <taxon>Bacteria</taxon>
        <taxon>Pseudomonadati</taxon>
        <taxon>Pseudomonadota</taxon>
        <taxon>Alphaproteobacteria</taxon>
        <taxon>Rhodobacterales</taxon>
        <taxon>Roseobacteraceae</taxon>
        <taxon>Roseovarius</taxon>
    </lineage>
</organism>
<evidence type="ECO:0000256" key="3">
    <source>
        <dbReference type="SAM" id="Phobius"/>
    </source>
</evidence>
<dbReference type="STRING" id="337701.SAMN05444398_101394"/>